<evidence type="ECO:0000256" key="3">
    <source>
        <dbReference type="PROSITE-ProRule" id="PRU00339"/>
    </source>
</evidence>
<feature type="repeat" description="TPR" evidence="3">
    <location>
        <begin position="323"/>
        <end position="356"/>
    </location>
</feature>
<keyword evidence="5" id="KW-1185">Reference proteome</keyword>
<dbReference type="InterPro" id="IPR019734">
    <property type="entry name" value="TPR_rpt"/>
</dbReference>
<gene>
    <name evidence="4" type="ordered locus">AM1_3269</name>
</gene>
<feature type="repeat" description="TPR" evidence="3">
    <location>
        <begin position="289"/>
        <end position="322"/>
    </location>
</feature>
<dbReference type="SUPFAM" id="SSF50494">
    <property type="entry name" value="Trypsin-like serine proteases"/>
    <property type="match status" value="1"/>
</dbReference>
<dbReference type="Proteomes" id="UP000000268">
    <property type="component" value="Chromosome"/>
</dbReference>
<dbReference type="SMART" id="SM00028">
    <property type="entry name" value="TPR"/>
    <property type="match status" value="5"/>
</dbReference>
<dbReference type="SUPFAM" id="SSF48452">
    <property type="entry name" value="TPR-like"/>
    <property type="match status" value="1"/>
</dbReference>
<dbReference type="RefSeq" id="WP_012163674.1">
    <property type="nucleotide sequence ID" value="NC_009925.1"/>
</dbReference>
<dbReference type="eggNOG" id="COG0265">
    <property type="taxonomic scope" value="Bacteria"/>
</dbReference>
<reference evidence="4 5" key="1">
    <citation type="journal article" date="2008" name="Proc. Natl. Acad. Sci. U.S.A.">
        <title>Niche adaptation and genome expansion in the chlorophyll d-producing cyanobacterium Acaryochloris marina.</title>
        <authorList>
            <person name="Swingley W.D."/>
            <person name="Chen M."/>
            <person name="Cheung P.C."/>
            <person name="Conrad A.L."/>
            <person name="Dejesa L.C."/>
            <person name="Hao J."/>
            <person name="Honchak B.M."/>
            <person name="Karbach L.E."/>
            <person name="Kurdoglu A."/>
            <person name="Lahiri S."/>
            <person name="Mastrian S.D."/>
            <person name="Miyashita H."/>
            <person name="Page L."/>
            <person name="Ramakrishna P."/>
            <person name="Satoh S."/>
            <person name="Sattley W.M."/>
            <person name="Shimada Y."/>
            <person name="Taylor H.L."/>
            <person name="Tomo T."/>
            <person name="Tsuchiya T."/>
            <person name="Wang Z.T."/>
            <person name="Raymond J."/>
            <person name="Mimuro M."/>
            <person name="Blankenship R.E."/>
            <person name="Touchman J.W."/>
        </authorList>
    </citation>
    <scope>NUCLEOTIDE SEQUENCE [LARGE SCALE GENOMIC DNA]</scope>
    <source>
        <strain evidence="5">MBIC 11017</strain>
    </source>
</reference>
<keyword evidence="2 3" id="KW-0802">TPR repeat</keyword>
<organism evidence="4 5">
    <name type="scientific">Acaryochloris marina (strain MBIC 11017)</name>
    <dbReference type="NCBI Taxonomy" id="329726"/>
    <lineage>
        <taxon>Bacteria</taxon>
        <taxon>Bacillati</taxon>
        <taxon>Cyanobacteriota</taxon>
        <taxon>Cyanophyceae</taxon>
        <taxon>Acaryochloridales</taxon>
        <taxon>Acaryochloridaceae</taxon>
        <taxon>Acaryochloris</taxon>
    </lineage>
</organism>
<evidence type="ECO:0000256" key="1">
    <source>
        <dbReference type="ARBA" id="ARBA00022737"/>
    </source>
</evidence>
<dbReference type="GO" id="GO:0009279">
    <property type="term" value="C:cell outer membrane"/>
    <property type="evidence" value="ECO:0007669"/>
    <property type="project" value="TreeGrafter"/>
</dbReference>
<evidence type="ECO:0000313" key="5">
    <source>
        <dbReference type="Proteomes" id="UP000000268"/>
    </source>
</evidence>
<dbReference type="EMBL" id="CP000828">
    <property type="protein sequence ID" value="ABW28265.1"/>
    <property type="molecule type" value="Genomic_DNA"/>
</dbReference>
<evidence type="ECO:0000313" key="4">
    <source>
        <dbReference type="EMBL" id="ABW28265.1"/>
    </source>
</evidence>
<dbReference type="AlphaFoldDB" id="B0CFW1"/>
<dbReference type="Gene3D" id="1.25.40.10">
    <property type="entry name" value="Tetratricopeptide repeat domain"/>
    <property type="match status" value="2"/>
</dbReference>
<evidence type="ECO:0000256" key="2">
    <source>
        <dbReference type="ARBA" id="ARBA00022803"/>
    </source>
</evidence>
<keyword evidence="1" id="KW-0677">Repeat</keyword>
<dbReference type="InterPro" id="IPR009003">
    <property type="entry name" value="Peptidase_S1_PA"/>
</dbReference>
<proteinExistence type="predicted"/>
<dbReference type="Pfam" id="PF13432">
    <property type="entry name" value="TPR_16"/>
    <property type="match status" value="2"/>
</dbReference>
<protein>
    <submittedName>
        <fullName evidence="4">TPR domain protein</fullName>
    </submittedName>
</protein>
<dbReference type="InterPro" id="IPR050498">
    <property type="entry name" value="Ycf3"/>
</dbReference>
<dbReference type="eggNOG" id="COG0457">
    <property type="taxonomic scope" value="Bacteria"/>
</dbReference>
<name>B0CFW1_ACAM1</name>
<sequence>MNFAPKSLSIVFGIAATTALIQPQLASALPLSELERIAKNITVRIDSQTPGSGILIKRSGDTYTVLTAAHVVATEDEYDIITPDDRRYAIDYATVRHFPEVDLAILEFTSNRTYQVATIGDSRQAKYGNAVFVSGFPANLEANREANLRFTSGVIAAHAASPLTDGYAIAYSNNTFQGMSGGSVLNQTGQLIGIHGQSLTPLAESRGIHPQTQLKIGANLAIPTHIFLNKITKVAPNLGFQSVAVSIPKQPSTADDYFLQAVMKQNVQGDLPGAMAALDEAIRLNPGYSQAFLTRGRVNHARGNLTQALADFNQSIRIHPKGYVGYLHRAIVHGQLKDTQQALADYDQVIRLNPNAAVNLVTYYNRASLRAQAGDYQGAIDDLNQAIQIRETPKTYAKRATVQWQLRNRAGTIADFQKAAELYQAQGDIASYQSVLKVLKQINRTNSNR</sequence>
<dbReference type="HOGENOM" id="CLU_005774_3_0_3"/>
<accession>B0CFW1</accession>
<dbReference type="Pfam" id="PF13365">
    <property type="entry name" value="Trypsin_2"/>
    <property type="match status" value="1"/>
</dbReference>
<dbReference type="PANTHER" id="PTHR44858:SF1">
    <property type="entry name" value="UDP-N-ACETYLGLUCOSAMINE--PEPTIDE N-ACETYLGLUCOSAMINYLTRANSFERASE SPINDLY-RELATED"/>
    <property type="match status" value="1"/>
</dbReference>
<dbReference type="PROSITE" id="PS50005">
    <property type="entry name" value="TPR"/>
    <property type="match status" value="3"/>
</dbReference>
<dbReference type="InterPro" id="IPR011990">
    <property type="entry name" value="TPR-like_helical_dom_sf"/>
</dbReference>
<dbReference type="GO" id="GO:0046813">
    <property type="term" value="P:receptor-mediated virion attachment to host cell"/>
    <property type="evidence" value="ECO:0007669"/>
    <property type="project" value="TreeGrafter"/>
</dbReference>
<dbReference type="STRING" id="329726.AM1_3269"/>
<dbReference type="InterPro" id="IPR043504">
    <property type="entry name" value="Peptidase_S1_PA_chymotrypsin"/>
</dbReference>
<dbReference type="PANTHER" id="PTHR44858">
    <property type="entry name" value="TETRATRICOPEPTIDE REPEAT PROTEIN 6"/>
    <property type="match status" value="1"/>
</dbReference>
<dbReference type="Gene3D" id="2.40.10.10">
    <property type="entry name" value="Trypsin-like serine proteases"/>
    <property type="match status" value="2"/>
</dbReference>
<dbReference type="KEGG" id="amr:AM1_3269"/>
<feature type="repeat" description="TPR" evidence="3">
    <location>
        <begin position="360"/>
        <end position="393"/>
    </location>
</feature>